<accession>A0AAN1VZQ9</accession>
<evidence type="ECO:0000256" key="7">
    <source>
        <dbReference type="RuleBase" id="RU004004"/>
    </source>
</evidence>
<dbReference type="SMART" id="SM00965">
    <property type="entry name" value="STN"/>
    <property type="match status" value="1"/>
</dbReference>
<sequence length="791" mass="85116">MKNLAQGVWDMFRTVLKAWRNALLLLLIASVVAGCAGQKQYRDGMASMDEGRVEDGLAQLEQASKADPGNMSYRASLTRSREQAVNRLLASANSERAAGHPEAAKADYERILKISPENSTARDGIAALEMENRHATQVEDAHNLFKKGEVDAALALVKSILVENPRNSQALLLQRQIEDQSDREQMATPLLKTRFKKPITLQFRDANVKMVFEALSRTSGINVLLDKDVKPDLKTSIFVKDVSVEDAIDLILMQSQLEKKIINDNTVFIYANTSAKLKEYQDLKIRSFHLTNAEPKEMLNMIKTLLKTKDIFIHEKTNSLVMRDTPEAIRLAEKMIADQDIAEPEVMLEVEVLEITRSRLTEIGIKYPSQIGFTALGKAVAAATPTLAELRQLNSASIVTSPALNVTLNALMQDSDTNLLASPRIRARNREKAKIMIGDRVPVITNAVTPVSTGSPVITGSVQYLDIGLKLEVEPEVHLDNDVSIKVGLEVSSIVKEVQNAQSGTLSYQVGTRNTSTVLRLKDGETQILAGLINDEDRNTANKVPGLGQLPILGHLFGSQRDDGRKTEIILSITPRIVGNNRIPSAREVEYWSGTESNLRSDPLTLRPLGTAVPNSSAIPSAVAPASFVPQPVVPSPAVAPTTAAPTSSAPTSSAPTPFSWLGPNKAKVGDRISVALNTQALQGANSVGFLVGFDPAVLKAADVVEGDFLKKGNSPSNFTKTIDQAGGQILIGLAGMPPDSAGGSVATLVFEVTSATPQSPVMVSRISGTGAGGEPLILVAPAPHFIAVSQ</sequence>
<evidence type="ECO:0000256" key="1">
    <source>
        <dbReference type="ARBA" id="ARBA00004370"/>
    </source>
</evidence>
<evidence type="ECO:0000256" key="4">
    <source>
        <dbReference type="ARBA" id="ARBA00023136"/>
    </source>
</evidence>
<dbReference type="InterPro" id="IPR004846">
    <property type="entry name" value="T2SS/T3SS_dom"/>
</dbReference>
<dbReference type="GO" id="GO:0015627">
    <property type="term" value="C:type II protein secretion system complex"/>
    <property type="evidence" value="ECO:0007669"/>
    <property type="project" value="TreeGrafter"/>
</dbReference>
<dbReference type="PANTHER" id="PTHR30332:SF17">
    <property type="entry name" value="TYPE IV PILIATION SYSTEM PROTEIN DR_0774-RELATED"/>
    <property type="match status" value="1"/>
</dbReference>
<dbReference type="InterPro" id="IPR008965">
    <property type="entry name" value="CBM2/CBM3_carb-bd_dom_sf"/>
</dbReference>
<dbReference type="GO" id="GO:0000272">
    <property type="term" value="P:polysaccharide catabolic process"/>
    <property type="evidence" value="ECO:0007669"/>
    <property type="project" value="InterPro"/>
</dbReference>
<dbReference type="Gene3D" id="2.60.40.680">
    <property type="match status" value="1"/>
</dbReference>
<dbReference type="Gene3D" id="3.30.1370.120">
    <property type="match status" value="1"/>
</dbReference>
<dbReference type="Pfam" id="PF07660">
    <property type="entry name" value="STN"/>
    <property type="match status" value="1"/>
</dbReference>
<dbReference type="Pfam" id="PF00963">
    <property type="entry name" value="Cohesin"/>
    <property type="match status" value="1"/>
</dbReference>
<proteinExistence type="inferred from homology"/>
<dbReference type="RefSeq" id="WP_246487358.1">
    <property type="nucleotide sequence ID" value="NZ_AP019536.1"/>
</dbReference>
<dbReference type="SUPFAM" id="SSF49384">
    <property type="entry name" value="Carbohydrate-binding domain"/>
    <property type="match status" value="1"/>
</dbReference>
<dbReference type="GO" id="GO:0030246">
    <property type="term" value="F:carbohydrate binding"/>
    <property type="evidence" value="ECO:0007669"/>
    <property type="project" value="InterPro"/>
</dbReference>
<evidence type="ECO:0000256" key="3">
    <source>
        <dbReference type="ARBA" id="ARBA00022729"/>
    </source>
</evidence>
<keyword evidence="4" id="KW-0472">Membrane</keyword>
<dbReference type="Gene3D" id="3.30.1370.130">
    <property type="match status" value="1"/>
</dbReference>
<dbReference type="AlphaFoldDB" id="A0AAN1VZQ9"/>
<dbReference type="PRINTS" id="PR00811">
    <property type="entry name" value="BCTERIALGSPD"/>
</dbReference>
<dbReference type="GO" id="GO:0009306">
    <property type="term" value="P:protein secretion"/>
    <property type="evidence" value="ECO:0007669"/>
    <property type="project" value="InterPro"/>
</dbReference>
<evidence type="ECO:0000259" key="9">
    <source>
        <dbReference type="SMART" id="SM00965"/>
    </source>
</evidence>
<keyword evidence="5" id="KW-0998">Cell outer membrane</keyword>
<dbReference type="InterPro" id="IPR011662">
    <property type="entry name" value="Secretin/TonB_short_N"/>
</dbReference>
<dbReference type="InterPro" id="IPR001775">
    <property type="entry name" value="GspD/PilQ"/>
</dbReference>
<comment type="subcellular location">
    <subcellularLocation>
        <location evidence="7">Cell outer membrane</location>
    </subcellularLocation>
    <subcellularLocation>
        <location evidence="1">Membrane</location>
    </subcellularLocation>
</comment>
<feature type="domain" description="Secretin/TonB short N-terminal" evidence="9">
    <location>
        <begin position="221"/>
        <end position="272"/>
    </location>
</feature>
<dbReference type="EMBL" id="AP019536">
    <property type="protein sequence ID" value="BBI99694.1"/>
    <property type="molecule type" value="Genomic_DNA"/>
</dbReference>
<dbReference type="CDD" id="cd08547">
    <property type="entry name" value="Type_II_cohesin"/>
    <property type="match status" value="1"/>
</dbReference>
<dbReference type="SUPFAM" id="SSF48452">
    <property type="entry name" value="TPR-like"/>
    <property type="match status" value="1"/>
</dbReference>
<dbReference type="KEGG" id="fku:FGKAn22_13870"/>
<evidence type="ECO:0000313" key="11">
    <source>
        <dbReference type="Proteomes" id="UP001319121"/>
    </source>
</evidence>
<keyword evidence="3" id="KW-0732">Signal</keyword>
<dbReference type="GO" id="GO:0009279">
    <property type="term" value="C:cell outer membrane"/>
    <property type="evidence" value="ECO:0007669"/>
    <property type="project" value="UniProtKB-SubCell"/>
</dbReference>
<dbReference type="PROSITE" id="PS51257">
    <property type="entry name" value="PROKAR_LIPOPROTEIN"/>
    <property type="match status" value="1"/>
</dbReference>
<evidence type="ECO:0000256" key="6">
    <source>
        <dbReference type="RuleBase" id="RU004003"/>
    </source>
</evidence>
<evidence type="ECO:0000256" key="8">
    <source>
        <dbReference type="SAM" id="MobiDB-lite"/>
    </source>
</evidence>
<evidence type="ECO:0000256" key="5">
    <source>
        <dbReference type="ARBA" id="ARBA00023237"/>
    </source>
</evidence>
<keyword evidence="11" id="KW-1185">Reference proteome</keyword>
<dbReference type="Proteomes" id="UP001319121">
    <property type="component" value="Chromosome"/>
</dbReference>
<reference evidence="10 11" key="1">
    <citation type="submission" date="2019-03" db="EMBL/GenBank/DDBJ databases">
        <title>Complete genome sequence of Ferrigenium kumadai strain An22, a microaerophilic iron-oxidizing bacterium isolated from a paddy field soil.</title>
        <authorList>
            <person name="Watanabe T."/>
            <person name="Asakawa S."/>
        </authorList>
    </citation>
    <scope>NUCLEOTIDE SEQUENCE [LARGE SCALE GENOMIC DNA]</scope>
    <source>
        <strain evidence="10 11">An22</strain>
    </source>
</reference>
<keyword evidence="2 7" id="KW-0813">Transport</keyword>
<evidence type="ECO:0000256" key="2">
    <source>
        <dbReference type="ARBA" id="ARBA00022448"/>
    </source>
</evidence>
<name>A0AAN1VZQ9_9PROT</name>
<dbReference type="InterPro" id="IPR002102">
    <property type="entry name" value="Cohesin_dom"/>
</dbReference>
<dbReference type="Pfam" id="PF00263">
    <property type="entry name" value="Secretin"/>
    <property type="match status" value="1"/>
</dbReference>
<comment type="similarity">
    <text evidence="6">Belongs to the bacterial secretin family.</text>
</comment>
<dbReference type="Gene3D" id="1.25.40.10">
    <property type="entry name" value="Tetratricopeptide repeat domain"/>
    <property type="match status" value="1"/>
</dbReference>
<dbReference type="PANTHER" id="PTHR30332">
    <property type="entry name" value="PROBABLE GENERAL SECRETION PATHWAY PROTEIN D"/>
    <property type="match status" value="1"/>
</dbReference>
<dbReference type="InterPro" id="IPR050810">
    <property type="entry name" value="Bact_Secretion_Sys_Channel"/>
</dbReference>
<protein>
    <submittedName>
        <fullName evidence="10">Type II secretion system protein</fullName>
    </submittedName>
</protein>
<feature type="region of interest" description="Disordered" evidence="8">
    <location>
        <begin position="638"/>
        <end position="659"/>
    </location>
</feature>
<feature type="compositionally biased region" description="Low complexity" evidence="8">
    <location>
        <begin position="638"/>
        <end position="658"/>
    </location>
</feature>
<organism evidence="10 11">
    <name type="scientific">Ferrigenium kumadai</name>
    <dbReference type="NCBI Taxonomy" id="1682490"/>
    <lineage>
        <taxon>Bacteria</taxon>
        <taxon>Pseudomonadati</taxon>
        <taxon>Pseudomonadota</taxon>
        <taxon>Betaproteobacteria</taxon>
        <taxon>Nitrosomonadales</taxon>
        <taxon>Gallionellaceae</taxon>
        <taxon>Ferrigenium</taxon>
    </lineage>
</organism>
<dbReference type="InterPro" id="IPR038591">
    <property type="entry name" value="NolW-like_sf"/>
</dbReference>
<evidence type="ECO:0000313" key="10">
    <source>
        <dbReference type="EMBL" id="BBI99694.1"/>
    </source>
</evidence>
<dbReference type="Pfam" id="PF03958">
    <property type="entry name" value="Secretin_N"/>
    <property type="match status" value="1"/>
</dbReference>
<dbReference type="InterPro" id="IPR011990">
    <property type="entry name" value="TPR-like_helical_dom_sf"/>
</dbReference>
<dbReference type="InterPro" id="IPR005644">
    <property type="entry name" value="NolW-like"/>
</dbReference>
<gene>
    <name evidence="10" type="primary">pulQ</name>
    <name evidence="10" type="ORF">FGKAn22_13870</name>
</gene>